<evidence type="ECO:0000256" key="5">
    <source>
        <dbReference type="ARBA" id="ARBA00022692"/>
    </source>
</evidence>
<dbReference type="PANTHER" id="PTHR24305">
    <property type="entry name" value="CYTOCHROME P450"/>
    <property type="match status" value="1"/>
</dbReference>
<evidence type="ECO:0000313" key="15">
    <source>
        <dbReference type="EMBL" id="TGO50040.1"/>
    </source>
</evidence>
<keyword evidence="4 13" id="KW-0349">Heme</keyword>
<comment type="caution">
    <text evidence="15">The sequence shown here is derived from an EMBL/GenBank/DDBJ whole genome shotgun (WGS) entry which is preliminary data.</text>
</comment>
<dbReference type="Proteomes" id="UP000297527">
    <property type="component" value="Unassembled WGS sequence"/>
</dbReference>
<comment type="cofactor">
    <cofactor evidence="1 13">
        <name>heme</name>
        <dbReference type="ChEBI" id="CHEBI:30413"/>
    </cofactor>
</comment>
<protein>
    <submittedName>
        <fullName evidence="15">Uncharacterized protein</fullName>
    </submittedName>
</protein>
<feature type="transmembrane region" description="Helical" evidence="14">
    <location>
        <begin position="6"/>
        <end position="24"/>
    </location>
</feature>
<evidence type="ECO:0000256" key="4">
    <source>
        <dbReference type="ARBA" id="ARBA00022617"/>
    </source>
</evidence>
<evidence type="ECO:0000313" key="16">
    <source>
        <dbReference type="Proteomes" id="UP000297527"/>
    </source>
</evidence>
<gene>
    <name evidence="15" type="ORF">BCON_0193g00010</name>
</gene>
<name>A0A4Z1HTL0_9HELO</name>
<dbReference type="FunFam" id="1.10.630.10:FF:000063">
    <property type="entry name" value="Cytochrome P450 monooxygenase"/>
    <property type="match status" value="1"/>
</dbReference>
<dbReference type="GO" id="GO:0005506">
    <property type="term" value="F:iron ion binding"/>
    <property type="evidence" value="ECO:0007669"/>
    <property type="project" value="InterPro"/>
</dbReference>
<dbReference type="InterPro" id="IPR001128">
    <property type="entry name" value="Cyt_P450"/>
</dbReference>
<keyword evidence="7 14" id="KW-1133">Transmembrane helix</keyword>
<dbReference type="EMBL" id="PQXN01000193">
    <property type="protein sequence ID" value="TGO50040.1"/>
    <property type="molecule type" value="Genomic_DNA"/>
</dbReference>
<evidence type="ECO:0000256" key="14">
    <source>
        <dbReference type="SAM" id="Phobius"/>
    </source>
</evidence>
<keyword evidence="8" id="KW-0560">Oxidoreductase</keyword>
<dbReference type="PANTHER" id="PTHR24305:SF187">
    <property type="entry name" value="P450, PUTATIVE (EUROFUNG)-RELATED"/>
    <property type="match status" value="1"/>
</dbReference>
<evidence type="ECO:0000256" key="9">
    <source>
        <dbReference type="ARBA" id="ARBA00023004"/>
    </source>
</evidence>
<dbReference type="OrthoDB" id="6692864at2759"/>
<evidence type="ECO:0000256" key="13">
    <source>
        <dbReference type="PIRSR" id="PIRSR602401-1"/>
    </source>
</evidence>
<evidence type="ECO:0000256" key="7">
    <source>
        <dbReference type="ARBA" id="ARBA00022989"/>
    </source>
</evidence>
<dbReference type="InterPro" id="IPR050121">
    <property type="entry name" value="Cytochrome_P450_monoxygenase"/>
</dbReference>
<keyword evidence="6 13" id="KW-0479">Metal-binding</keyword>
<accession>A0A4Z1HTL0</accession>
<dbReference type="CDD" id="cd11061">
    <property type="entry name" value="CYP67-like"/>
    <property type="match status" value="1"/>
</dbReference>
<dbReference type="InterPro" id="IPR036396">
    <property type="entry name" value="Cyt_P450_sf"/>
</dbReference>
<keyword evidence="10" id="KW-0843">Virulence</keyword>
<dbReference type="GO" id="GO:0016020">
    <property type="term" value="C:membrane"/>
    <property type="evidence" value="ECO:0007669"/>
    <property type="project" value="UniProtKB-SubCell"/>
</dbReference>
<dbReference type="GO" id="GO:1902181">
    <property type="term" value="P:verruculogen biosynthetic process"/>
    <property type="evidence" value="ECO:0007669"/>
    <property type="project" value="UniProtKB-ARBA"/>
</dbReference>
<keyword evidence="16" id="KW-1185">Reference proteome</keyword>
<dbReference type="GO" id="GO:0016705">
    <property type="term" value="F:oxidoreductase activity, acting on paired donors, with incorporation or reduction of molecular oxygen"/>
    <property type="evidence" value="ECO:0007669"/>
    <property type="project" value="InterPro"/>
</dbReference>
<evidence type="ECO:0000256" key="6">
    <source>
        <dbReference type="ARBA" id="ARBA00022723"/>
    </source>
</evidence>
<proteinExistence type="inferred from homology"/>
<dbReference type="Pfam" id="PF00067">
    <property type="entry name" value="p450"/>
    <property type="match status" value="1"/>
</dbReference>
<keyword evidence="9 13" id="KW-0408">Iron</keyword>
<feature type="binding site" description="axial binding residue" evidence="13">
    <location>
        <position position="463"/>
    </location>
    <ligand>
        <name>heme</name>
        <dbReference type="ChEBI" id="CHEBI:30413"/>
    </ligand>
    <ligandPart>
        <name>Fe</name>
        <dbReference type="ChEBI" id="CHEBI:18248"/>
    </ligandPart>
</feature>
<evidence type="ECO:0000256" key="1">
    <source>
        <dbReference type="ARBA" id="ARBA00001971"/>
    </source>
</evidence>
<dbReference type="SUPFAM" id="SSF48264">
    <property type="entry name" value="Cytochrome P450"/>
    <property type="match status" value="1"/>
</dbReference>
<evidence type="ECO:0000256" key="8">
    <source>
        <dbReference type="ARBA" id="ARBA00023002"/>
    </source>
</evidence>
<keyword evidence="11" id="KW-0503">Monooxygenase</keyword>
<dbReference type="AlphaFoldDB" id="A0A4Z1HTL0"/>
<evidence type="ECO:0000256" key="11">
    <source>
        <dbReference type="ARBA" id="ARBA00023033"/>
    </source>
</evidence>
<organism evidence="15 16">
    <name type="scientific">Botryotinia convoluta</name>
    <dbReference type="NCBI Taxonomy" id="54673"/>
    <lineage>
        <taxon>Eukaryota</taxon>
        <taxon>Fungi</taxon>
        <taxon>Dikarya</taxon>
        <taxon>Ascomycota</taxon>
        <taxon>Pezizomycotina</taxon>
        <taxon>Leotiomycetes</taxon>
        <taxon>Helotiales</taxon>
        <taxon>Sclerotiniaceae</taxon>
        <taxon>Botryotinia</taxon>
    </lineage>
</organism>
<evidence type="ECO:0000256" key="2">
    <source>
        <dbReference type="ARBA" id="ARBA00004370"/>
    </source>
</evidence>
<keyword evidence="5 14" id="KW-0812">Transmembrane</keyword>
<dbReference type="GO" id="GO:0020037">
    <property type="term" value="F:heme binding"/>
    <property type="evidence" value="ECO:0007669"/>
    <property type="project" value="InterPro"/>
</dbReference>
<comment type="subcellular location">
    <subcellularLocation>
        <location evidence="2">Membrane</location>
    </subcellularLocation>
</comment>
<dbReference type="GO" id="GO:0004497">
    <property type="term" value="F:monooxygenase activity"/>
    <property type="evidence" value="ECO:0007669"/>
    <property type="project" value="UniProtKB-KW"/>
</dbReference>
<evidence type="ECO:0000256" key="10">
    <source>
        <dbReference type="ARBA" id="ARBA00023026"/>
    </source>
</evidence>
<dbReference type="PRINTS" id="PR00385">
    <property type="entry name" value="P450"/>
</dbReference>
<dbReference type="InterPro" id="IPR002401">
    <property type="entry name" value="Cyt_P450_E_grp-I"/>
</dbReference>
<feature type="transmembrane region" description="Helical" evidence="14">
    <location>
        <begin position="36"/>
        <end position="58"/>
    </location>
</feature>
<dbReference type="PRINTS" id="PR00463">
    <property type="entry name" value="EP450I"/>
</dbReference>
<keyword evidence="12 14" id="KW-0472">Membrane</keyword>
<reference evidence="15 16" key="1">
    <citation type="submission" date="2017-12" db="EMBL/GenBank/DDBJ databases">
        <title>Comparative genomics of Botrytis spp.</title>
        <authorList>
            <person name="Valero-Jimenez C.A."/>
            <person name="Tapia P."/>
            <person name="Veloso J."/>
            <person name="Silva-Moreno E."/>
            <person name="Staats M."/>
            <person name="Valdes J.H."/>
            <person name="Van Kan J.A.L."/>
        </authorList>
    </citation>
    <scope>NUCLEOTIDE SEQUENCE [LARGE SCALE GENOMIC DNA]</scope>
    <source>
        <strain evidence="15 16">MUCL11595</strain>
    </source>
</reference>
<sequence>MQSLQWLLTTLFSPLAVFLTILKFDVTSSYVTALKLITIILTSFFISLTGSILTYRVFFHPLRHFPGPFGAKCSKLTHVARLLEKSDNYLQVHTLHKKYGDIVRVGPNELSIIIPEAVKAMIGPGSKCTKSAWYDVVGLPHTTMHLERDRVKHDKRRKVWDRGFSAKALRNYEGRVTRHADDLVSRISTFGGKAINATHWFNAYAFDVIGDLAFGKSFDMLKTGEKAQHFALKILQEGMEPLGILTPIPWVFPILIKIPGAMDGFNRFINYCAEHIDIRRANEPSVPDIMTWLIDAEENDPDPIHRDTRWLHGDSRLAIIAGSDTTSATLTYLFYHLCLEPHHVAKLREELEPIFTPGSPSECRDIQDAPYLNAVINETLRLHPPVPSGLLRQTPPEGLTIDGTYIPGNVVISAPTWTMGRLKSCYPSPHTFLPTRWFPDAQNAQYLLDKSAFTPFSAGNYSCIGKQLALMELRAVVARMVIWFDIGFAEGERGERVLGREWGDTKEVFTLELGELRVMFQERK</sequence>
<evidence type="ECO:0000256" key="12">
    <source>
        <dbReference type="ARBA" id="ARBA00023136"/>
    </source>
</evidence>
<comment type="similarity">
    <text evidence="3">Belongs to the cytochrome P450 family.</text>
</comment>
<evidence type="ECO:0000256" key="3">
    <source>
        <dbReference type="ARBA" id="ARBA00010617"/>
    </source>
</evidence>
<dbReference type="Gene3D" id="1.10.630.10">
    <property type="entry name" value="Cytochrome P450"/>
    <property type="match status" value="1"/>
</dbReference>